<feature type="transmembrane region" description="Helical" evidence="1">
    <location>
        <begin position="265"/>
        <end position="292"/>
    </location>
</feature>
<evidence type="ECO:0000313" key="2">
    <source>
        <dbReference type="EMBL" id="GAA0321614.1"/>
    </source>
</evidence>
<dbReference type="EMBL" id="BAAADJ010000010">
    <property type="protein sequence ID" value="GAA0321614.1"/>
    <property type="molecule type" value="Genomic_DNA"/>
</dbReference>
<dbReference type="PANTHER" id="PTHR43471">
    <property type="entry name" value="ABC TRANSPORTER PERMEASE"/>
    <property type="match status" value="1"/>
</dbReference>
<proteinExistence type="predicted"/>
<keyword evidence="1" id="KW-0812">Transmembrane</keyword>
<comment type="caution">
    <text evidence="2">The sequence shown here is derived from an EMBL/GenBank/DDBJ whole genome shotgun (WGS) entry which is preliminary data.</text>
</comment>
<accession>A0ABP3FMU5</accession>
<protein>
    <submittedName>
        <fullName evidence="2">Sodium ABC transporter permease NatB</fullName>
    </submittedName>
</protein>
<feature type="transmembrane region" description="Helical" evidence="1">
    <location>
        <begin position="357"/>
        <end position="378"/>
    </location>
</feature>
<feature type="transmembrane region" description="Helical" evidence="1">
    <location>
        <begin position="331"/>
        <end position="351"/>
    </location>
</feature>
<name>A0ABP3FMU5_9BACI</name>
<feature type="transmembrane region" description="Helical" evidence="1">
    <location>
        <begin position="20"/>
        <end position="38"/>
    </location>
</feature>
<feature type="transmembrane region" description="Helical" evidence="1">
    <location>
        <begin position="235"/>
        <end position="253"/>
    </location>
</feature>
<feature type="transmembrane region" description="Helical" evidence="1">
    <location>
        <begin position="171"/>
        <end position="190"/>
    </location>
</feature>
<dbReference type="Proteomes" id="UP001500782">
    <property type="component" value="Unassembled WGS sequence"/>
</dbReference>
<keyword evidence="1" id="KW-1133">Transmembrane helix</keyword>
<feature type="transmembrane region" description="Helical" evidence="1">
    <location>
        <begin position="304"/>
        <end position="322"/>
    </location>
</feature>
<evidence type="ECO:0000256" key="1">
    <source>
        <dbReference type="SAM" id="Phobius"/>
    </source>
</evidence>
<organism evidence="2 3">
    <name type="scientific">Bacillus carboniphilus</name>
    <dbReference type="NCBI Taxonomy" id="86663"/>
    <lineage>
        <taxon>Bacteria</taxon>
        <taxon>Bacillati</taxon>
        <taxon>Bacillota</taxon>
        <taxon>Bacilli</taxon>
        <taxon>Bacillales</taxon>
        <taxon>Bacillaceae</taxon>
        <taxon>Bacillus</taxon>
    </lineage>
</organism>
<reference evidence="3" key="1">
    <citation type="journal article" date="2019" name="Int. J. Syst. Evol. Microbiol.">
        <title>The Global Catalogue of Microorganisms (GCM) 10K type strain sequencing project: providing services to taxonomists for standard genome sequencing and annotation.</title>
        <authorList>
            <consortium name="The Broad Institute Genomics Platform"/>
            <consortium name="The Broad Institute Genome Sequencing Center for Infectious Disease"/>
            <person name="Wu L."/>
            <person name="Ma J."/>
        </authorList>
    </citation>
    <scope>NUCLEOTIDE SEQUENCE [LARGE SCALE GENOMIC DNA]</scope>
    <source>
        <strain evidence="3">JCM 9731</strain>
    </source>
</reference>
<dbReference type="Pfam" id="PF12679">
    <property type="entry name" value="ABC2_membrane_2"/>
    <property type="match status" value="1"/>
</dbReference>
<keyword evidence="3" id="KW-1185">Reference proteome</keyword>
<dbReference type="PANTHER" id="PTHR43471:SF3">
    <property type="entry name" value="ABC TRANSPORTER PERMEASE PROTEIN NATB"/>
    <property type="match status" value="1"/>
</dbReference>
<gene>
    <name evidence="2" type="primary">natB</name>
    <name evidence="2" type="ORF">GCM10008967_10140</name>
</gene>
<evidence type="ECO:0000313" key="3">
    <source>
        <dbReference type="Proteomes" id="UP001500782"/>
    </source>
</evidence>
<sequence>MSWYVYKKEMLDALRDRKTILLTILIPILFNLALVFFMDRVFLAENEETYQVAVSESMDGQIVDWLGELESVEVVKDGSPLSLMEDAKAQLAIETDSSFTEKLANHENPSITIYGDPASKKASEAMDLVMGHFELKRQETITGSLVNSEVDPSLLEPFTVVQETISGEDGMSLYMIAIFSQLILVLGVIMGELSIANDLFAGEKERKTMEALIMTPVNRFHIIIGKWLAISSLGIISGIFSLLTFVLGVNYFTEKMAEALNINENLFFFVTSLGTGLIFFALLVGSLLMIFSLMANTMKEGQNYMAPLTSVAMVPYFLLIGLSPNELTAQYFLIPFMNIFALIKQLIYGIYDVQSVLYVLGSSALFVGISFAIAYTMFQKSKWVLGKS</sequence>
<dbReference type="RefSeq" id="WP_343796939.1">
    <property type="nucleotide sequence ID" value="NZ_BAAADJ010000010.1"/>
</dbReference>
<keyword evidence="1" id="KW-0472">Membrane</keyword>